<dbReference type="SUPFAM" id="SSF52540">
    <property type="entry name" value="P-loop containing nucleoside triphosphate hydrolases"/>
    <property type="match status" value="1"/>
</dbReference>
<dbReference type="PROSITE" id="PS00622">
    <property type="entry name" value="HTH_LUXR_1"/>
    <property type="match status" value="1"/>
</dbReference>
<dbReference type="PROSITE" id="PS50043">
    <property type="entry name" value="HTH_LUXR_2"/>
    <property type="match status" value="1"/>
</dbReference>
<proteinExistence type="predicted"/>
<keyword evidence="1" id="KW-0805">Transcription regulation</keyword>
<dbReference type="SUPFAM" id="SSF46894">
    <property type="entry name" value="C-terminal effector domain of the bipartite response regulators"/>
    <property type="match status" value="1"/>
</dbReference>
<dbReference type="InterPro" id="IPR059106">
    <property type="entry name" value="WHD_MalT"/>
</dbReference>
<dbReference type="Pfam" id="PF17874">
    <property type="entry name" value="TPR_MalT"/>
    <property type="match status" value="1"/>
</dbReference>
<evidence type="ECO:0000256" key="1">
    <source>
        <dbReference type="ARBA" id="ARBA00023015"/>
    </source>
</evidence>
<dbReference type="SMART" id="SM00421">
    <property type="entry name" value="HTH_LUXR"/>
    <property type="match status" value="1"/>
</dbReference>
<dbReference type="PRINTS" id="PR00038">
    <property type="entry name" value="HTHLUXR"/>
</dbReference>
<evidence type="ECO:0000256" key="2">
    <source>
        <dbReference type="ARBA" id="ARBA00023125"/>
    </source>
</evidence>
<dbReference type="InterPro" id="IPR011990">
    <property type="entry name" value="TPR-like_helical_dom_sf"/>
</dbReference>
<dbReference type="RefSeq" id="WP_378052570.1">
    <property type="nucleotide sequence ID" value="NZ_JBHMDN010000055.1"/>
</dbReference>
<dbReference type="Gene3D" id="3.40.50.300">
    <property type="entry name" value="P-loop containing nucleotide triphosphate hydrolases"/>
    <property type="match status" value="1"/>
</dbReference>
<keyword evidence="2" id="KW-0238">DNA-binding</keyword>
<dbReference type="CDD" id="cd06170">
    <property type="entry name" value="LuxR_C_like"/>
    <property type="match status" value="1"/>
</dbReference>
<dbReference type="EMBL" id="JBHTAI010000005">
    <property type="protein sequence ID" value="MFC7148752.1"/>
    <property type="molecule type" value="Genomic_DNA"/>
</dbReference>
<gene>
    <name evidence="5" type="ORF">ACFQMJ_09465</name>
</gene>
<keyword evidence="3" id="KW-0804">Transcription</keyword>
<comment type="caution">
    <text evidence="5">The sequence shown here is derived from an EMBL/GenBank/DDBJ whole genome shotgun (WGS) entry which is preliminary data.</text>
</comment>
<dbReference type="InterPro" id="IPR027417">
    <property type="entry name" value="P-loop_NTPase"/>
</dbReference>
<dbReference type="InterPro" id="IPR036388">
    <property type="entry name" value="WH-like_DNA-bd_sf"/>
</dbReference>
<evidence type="ECO:0000313" key="5">
    <source>
        <dbReference type="EMBL" id="MFC7148752.1"/>
    </source>
</evidence>
<evidence type="ECO:0000313" key="6">
    <source>
        <dbReference type="Proteomes" id="UP001596378"/>
    </source>
</evidence>
<evidence type="ECO:0000256" key="3">
    <source>
        <dbReference type="ARBA" id="ARBA00023163"/>
    </source>
</evidence>
<dbReference type="Gene3D" id="1.10.10.10">
    <property type="entry name" value="Winged helix-like DNA-binding domain superfamily/Winged helix DNA-binding domain"/>
    <property type="match status" value="1"/>
</dbReference>
<dbReference type="SUPFAM" id="SSF48452">
    <property type="entry name" value="TPR-like"/>
    <property type="match status" value="1"/>
</dbReference>
<feature type="domain" description="HTH luxR-type" evidence="4">
    <location>
        <begin position="798"/>
        <end position="859"/>
    </location>
</feature>
<evidence type="ECO:0000259" key="4">
    <source>
        <dbReference type="PROSITE" id="PS50043"/>
    </source>
</evidence>
<keyword evidence="6" id="KW-1185">Reference proteome</keyword>
<dbReference type="PANTHER" id="PTHR44688:SF16">
    <property type="entry name" value="DNA-BINDING TRANSCRIPTIONAL ACTIVATOR DEVR_DOSR"/>
    <property type="match status" value="1"/>
</dbReference>
<dbReference type="InterPro" id="IPR041617">
    <property type="entry name" value="TPR_MalT"/>
</dbReference>
<dbReference type="Pfam" id="PF25873">
    <property type="entry name" value="WHD_MalT"/>
    <property type="match status" value="1"/>
</dbReference>
<dbReference type="InterPro" id="IPR016032">
    <property type="entry name" value="Sig_transdc_resp-reg_C-effctor"/>
</dbReference>
<name>A0ABW2FAZ2_9BACL</name>
<protein>
    <submittedName>
        <fullName evidence="5">LuxR C-terminal-related transcriptional regulator</fullName>
    </submittedName>
</protein>
<dbReference type="PANTHER" id="PTHR44688">
    <property type="entry name" value="DNA-BINDING TRANSCRIPTIONAL ACTIVATOR DEVR_DOSR"/>
    <property type="match status" value="1"/>
</dbReference>
<accession>A0ABW2FAZ2</accession>
<dbReference type="Proteomes" id="UP001596378">
    <property type="component" value="Unassembled WGS sequence"/>
</dbReference>
<organism evidence="5 6">
    <name type="scientific">Cohnella cellulosilytica</name>
    <dbReference type="NCBI Taxonomy" id="986710"/>
    <lineage>
        <taxon>Bacteria</taxon>
        <taxon>Bacillati</taxon>
        <taxon>Bacillota</taxon>
        <taxon>Bacilli</taxon>
        <taxon>Bacillales</taxon>
        <taxon>Paenibacillaceae</taxon>
        <taxon>Cohnella</taxon>
    </lineage>
</organism>
<dbReference type="Gene3D" id="1.25.40.10">
    <property type="entry name" value="Tetratricopeptide repeat domain"/>
    <property type="match status" value="1"/>
</dbReference>
<sequence>MNRLAPLSGQVPPLFRSKWSLPAPLARPFRRERLHQRLQTSWERKLTVLAAPPGYGKTSLLRMWTAEQPHPVGWLRLDASDNELRRFLLYFVRACPLPPGGEGADACAEWLRNAEPDRLAADLEAFAAQWIGELERNEAPFMIVLDSFETIRHPNILRFLTLFLRFGPLQAHLVLAGRAVPGIAHPRQEEGGTALIPAEELALTDAELAAYVHSQCAARLSRPELAELAVHTQGWFVGANAYLPLVRERRRIGGDPAGHSRAEQDAAAYFRSLLTDAGQPFLTRTLVRLAAADGPIDDTLAGALTADVDAAPTPAGLARQGWFLFPLPDDPGRWAFHPMFASYLRRELRAAEPQVYTALQRINTEHAEREGRYIRAAEYALAGGERELAADLLLRYTHEVLREGRMIPLLERFTEDELQARPALLFLYAHSLIYARRIHAAEHAVERLAAILADAPNTVLPSTGEPLAGYCSALRSMLHFSQGETEAGIAYMEQTARQLNGPGRLHRHSLYFHPYTASLLRGKLAHYGVLRSALATFEYCLPRWGLRDASYAVIRIGLGECLYEQGRLEPAVEHLRQGLALGLDLNDPGLFVPAYLAWAQLKWRQGEKEAAWTALREARSQLVRRELGARLPVVDACEVKLRIREQDVRRVRAWLRASPLAEVSSIPGDRMYEAFALLRAYLFLGKLADALALAEKLLHIAQETNHPRDLIEVHLLGALICRRQGNVERALDKLDKALNHALAQGYVQMIADEGAALAELLEQYRKSSRAKENAALAKFADSLLKAVPRDELPDSGPAPAISAALTHQEKRVFQLLVTGASNRAIADSLSISVETVKKHCRHIYRKLGVVNRKQAVRQM</sequence>
<reference evidence="6" key="1">
    <citation type="journal article" date="2019" name="Int. J. Syst. Evol. Microbiol.">
        <title>The Global Catalogue of Microorganisms (GCM) 10K type strain sequencing project: providing services to taxonomists for standard genome sequencing and annotation.</title>
        <authorList>
            <consortium name="The Broad Institute Genomics Platform"/>
            <consortium name="The Broad Institute Genome Sequencing Center for Infectious Disease"/>
            <person name="Wu L."/>
            <person name="Ma J."/>
        </authorList>
    </citation>
    <scope>NUCLEOTIDE SEQUENCE [LARGE SCALE GENOMIC DNA]</scope>
    <source>
        <strain evidence="6">KCTC 12907</strain>
    </source>
</reference>
<dbReference type="InterPro" id="IPR000792">
    <property type="entry name" value="Tscrpt_reg_LuxR_C"/>
</dbReference>
<dbReference type="Pfam" id="PF00196">
    <property type="entry name" value="GerE"/>
    <property type="match status" value="1"/>
</dbReference>